<gene>
    <name evidence="1" type="ORF">S01H4_25874</name>
</gene>
<organism evidence="1">
    <name type="scientific">marine sediment metagenome</name>
    <dbReference type="NCBI Taxonomy" id="412755"/>
    <lineage>
        <taxon>unclassified sequences</taxon>
        <taxon>metagenomes</taxon>
        <taxon>ecological metagenomes</taxon>
    </lineage>
</organism>
<reference evidence="1" key="1">
    <citation type="journal article" date="2014" name="Front. Microbiol.">
        <title>High frequency of phylogenetically diverse reductive dehalogenase-homologous genes in deep subseafloor sedimentary metagenomes.</title>
        <authorList>
            <person name="Kawai M."/>
            <person name="Futagami T."/>
            <person name="Toyoda A."/>
            <person name="Takaki Y."/>
            <person name="Nishi S."/>
            <person name="Hori S."/>
            <person name="Arai W."/>
            <person name="Tsubouchi T."/>
            <person name="Morono Y."/>
            <person name="Uchiyama I."/>
            <person name="Ito T."/>
            <person name="Fujiyama A."/>
            <person name="Inagaki F."/>
            <person name="Takami H."/>
        </authorList>
    </citation>
    <scope>NUCLEOTIDE SEQUENCE</scope>
    <source>
        <strain evidence="1">Expedition CK06-06</strain>
    </source>
</reference>
<dbReference type="EMBL" id="BART01012381">
    <property type="protein sequence ID" value="GAG80272.1"/>
    <property type="molecule type" value="Genomic_DNA"/>
</dbReference>
<accession>X1BGD4</accession>
<name>X1BGD4_9ZZZZ</name>
<sequence length="68" mass="7761">MYFRVYCNVKEIEAPDIETAKQILKDSLRDIIWLLPVTETPVAPPAIEIKKVEVKEKKGGHGSMTVRH</sequence>
<evidence type="ECO:0000313" key="1">
    <source>
        <dbReference type="EMBL" id="GAG80272.1"/>
    </source>
</evidence>
<dbReference type="AlphaFoldDB" id="X1BGD4"/>
<proteinExistence type="predicted"/>
<comment type="caution">
    <text evidence="1">The sequence shown here is derived from an EMBL/GenBank/DDBJ whole genome shotgun (WGS) entry which is preliminary data.</text>
</comment>
<protein>
    <submittedName>
        <fullName evidence="1">Uncharacterized protein</fullName>
    </submittedName>
</protein>